<dbReference type="AlphaFoldDB" id="A0A9D6Z1M9"/>
<name>A0A9D6Z1M9_9BACT</name>
<comment type="caution">
    <text evidence="1">The sequence shown here is derived from an EMBL/GenBank/DDBJ whole genome shotgun (WGS) entry which is preliminary data.</text>
</comment>
<gene>
    <name evidence="1" type="ORF">HY912_00055</name>
</gene>
<protein>
    <submittedName>
        <fullName evidence="1">Uncharacterized protein</fullName>
    </submittedName>
</protein>
<accession>A0A9D6Z1M9</accession>
<sequence length="58" mass="6514">MEVTEALVNDAHEEIIEITFTGDEDEWREIAVALKESDSDLATELGIKIREALRNAGR</sequence>
<dbReference type="Proteomes" id="UP000807825">
    <property type="component" value="Unassembled WGS sequence"/>
</dbReference>
<reference evidence="1" key="1">
    <citation type="submission" date="2020-07" db="EMBL/GenBank/DDBJ databases">
        <title>Huge and variable diversity of episymbiotic CPR bacteria and DPANN archaea in groundwater ecosystems.</title>
        <authorList>
            <person name="He C.Y."/>
            <person name="Keren R."/>
            <person name="Whittaker M."/>
            <person name="Farag I.F."/>
            <person name="Doudna J."/>
            <person name="Cate J.H.D."/>
            <person name="Banfield J.F."/>
        </authorList>
    </citation>
    <scope>NUCLEOTIDE SEQUENCE</scope>
    <source>
        <strain evidence="1">NC_groundwater_1664_Pr3_B-0.1um_52_9</strain>
    </source>
</reference>
<organism evidence="1 2">
    <name type="scientific">Desulfomonile tiedjei</name>
    <dbReference type="NCBI Taxonomy" id="2358"/>
    <lineage>
        <taxon>Bacteria</taxon>
        <taxon>Pseudomonadati</taxon>
        <taxon>Thermodesulfobacteriota</taxon>
        <taxon>Desulfomonilia</taxon>
        <taxon>Desulfomonilales</taxon>
        <taxon>Desulfomonilaceae</taxon>
        <taxon>Desulfomonile</taxon>
    </lineage>
</organism>
<dbReference type="EMBL" id="JACRDE010000002">
    <property type="protein sequence ID" value="MBI5247860.1"/>
    <property type="molecule type" value="Genomic_DNA"/>
</dbReference>
<proteinExistence type="predicted"/>
<evidence type="ECO:0000313" key="2">
    <source>
        <dbReference type="Proteomes" id="UP000807825"/>
    </source>
</evidence>
<evidence type="ECO:0000313" key="1">
    <source>
        <dbReference type="EMBL" id="MBI5247860.1"/>
    </source>
</evidence>